<evidence type="ECO:0000313" key="2">
    <source>
        <dbReference type="Proteomes" id="UP001497512"/>
    </source>
</evidence>
<gene>
    <name evidence="1" type="ORF">CSSPTR1EN2_LOCUS6246</name>
</gene>
<dbReference type="PANTHER" id="PTHR33052">
    <property type="entry name" value="DUF4228 DOMAIN PROTEIN-RELATED"/>
    <property type="match status" value="1"/>
</dbReference>
<sequence>MRSRGVLLCDCVCSWEPVRVVHGDGRVRSLSRPTTVQQLLACHPHHFVCEPTSEPPLYHTGMLSLDTELEEGRIYLILPLPRLLPPAYHLSNNDNMFSTTTPSCPCFTPHATKNIFPSSSCNAFPSATAGSVQESRLSNTLLQSTSDKKFLRTSRIGRWFSTRSQQLLSAASTVQQKTGSCIMRSLVHMSHLKIFHTKLFCRNSSQDLHKLHEPHQLPSKQAILCRVQSSRNRWRPGLECISEVELMAGLLEFDSVCSHEARLYMDHDKVN</sequence>
<proteinExistence type="predicted"/>
<dbReference type="InterPro" id="IPR025322">
    <property type="entry name" value="PADRE_dom"/>
</dbReference>
<protein>
    <submittedName>
        <fullName evidence="1">Uncharacterized protein</fullName>
    </submittedName>
</protein>
<dbReference type="Pfam" id="PF14009">
    <property type="entry name" value="PADRE"/>
    <property type="match status" value="1"/>
</dbReference>
<dbReference type="Proteomes" id="UP001497512">
    <property type="component" value="Chromosome 13"/>
</dbReference>
<accession>A0ABP0TQ50</accession>
<organism evidence="1 2">
    <name type="scientific">Sphagnum troendelagicum</name>
    <dbReference type="NCBI Taxonomy" id="128251"/>
    <lineage>
        <taxon>Eukaryota</taxon>
        <taxon>Viridiplantae</taxon>
        <taxon>Streptophyta</taxon>
        <taxon>Embryophyta</taxon>
        <taxon>Bryophyta</taxon>
        <taxon>Sphagnophytina</taxon>
        <taxon>Sphagnopsida</taxon>
        <taxon>Sphagnales</taxon>
        <taxon>Sphagnaceae</taxon>
        <taxon>Sphagnum</taxon>
    </lineage>
</organism>
<keyword evidence="2" id="KW-1185">Reference proteome</keyword>
<reference evidence="1" key="1">
    <citation type="submission" date="2024-02" db="EMBL/GenBank/DDBJ databases">
        <authorList>
            <consortium name="ELIXIR-Norway"/>
            <consortium name="Elixir Norway"/>
        </authorList>
    </citation>
    <scope>NUCLEOTIDE SEQUENCE</scope>
</reference>
<dbReference type="EMBL" id="OZ019905">
    <property type="protein sequence ID" value="CAK9202116.1"/>
    <property type="molecule type" value="Genomic_DNA"/>
</dbReference>
<evidence type="ECO:0000313" key="1">
    <source>
        <dbReference type="EMBL" id="CAK9202116.1"/>
    </source>
</evidence>
<name>A0ABP0TQ50_9BRYO</name>